<dbReference type="Proteomes" id="UP000189818">
    <property type="component" value="Unassembled WGS sequence"/>
</dbReference>
<organism evidence="2 3">
    <name type="scientific">Rhizorhabdus histidinilytica</name>
    <dbReference type="NCBI Taxonomy" id="439228"/>
    <lineage>
        <taxon>Bacteria</taxon>
        <taxon>Pseudomonadati</taxon>
        <taxon>Pseudomonadota</taxon>
        <taxon>Alphaproteobacteria</taxon>
        <taxon>Sphingomonadales</taxon>
        <taxon>Sphingomonadaceae</taxon>
        <taxon>Rhizorhabdus</taxon>
    </lineage>
</organism>
<keyword evidence="3" id="KW-1185">Reference proteome</keyword>
<dbReference type="Pfam" id="PF05016">
    <property type="entry name" value="ParE_toxin"/>
    <property type="match status" value="1"/>
</dbReference>
<evidence type="ECO:0000313" key="3">
    <source>
        <dbReference type="Proteomes" id="UP000189818"/>
    </source>
</evidence>
<dbReference type="InterPro" id="IPR007712">
    <property type="entry name" value="RelE/ParE_toxin"/>
</dbReference>
<keyword evidence="1" id="KW-1277">Toxin-antitoxin system</keyword>
<gene>
    <name evidence="2" type="ORF">SAMN06295920_102120</name>
</gene>
<evidence type="ECO:0000256" key="1">
    <source>
        <dbReference type="ARBA" id="ARBA00022649"/>
    </source>
</evidence>
<dbReference type="EMBL" id="FUYM01000002">
    <property type="protein sequence ID" value="SKB36728.1"/>
    <property type="molecule type" value="Genomic_DNA"/>
</dbReference>
<accession>A0A1T5AP32</accession>
<proteinExistence type="predicted"/>
<dbReference type="InterPro" id="IPR035093">
    <property type="entry name" value="RelE/ParE_toxin_dom_sf"/>
</dbReference>
<dbReference type="AlphaFoldDB" id="A0A1T5AP32"/>
<sequence>MKAIYWTHEAIQDRDDIYDSIEANNPAAAATLDELFEAKSAPLDRHPALGRPGRVARAS</sequence>
<name>A0A1T5AP32_9SPHN</name>
<evidence type="ECO:0000313" key="2">
    <source>
        <dbReference type="EMBL" id="SKB36728.1"/>
    </source>
</evidence>
<dbReference type="Gene3D" id="3.30.2310.20">
    <property type="entry name" value="RelE-like"/>
    <property type="match status" value="1"/>
</dbReference>
<protein>
    <submittedName>
        <fullName evidence="2">ParE toxin of type II toxin-antitoxin system, parDE</fullName>
    </submittedName>
</protein>
<reference evidence="3" key="1">
    <citation type="submission" date="2017-02" db="EMBL/GenBank/DDBJ databases">
        <authorList>
            <person name="Varghese N."/>
            <person name="Submissions S."/>
        </authorList>
    </citation>
    <scope>NUCLEOTIDE SEQUENCE [LARGE SCALE GENOMIC DNA]</scope>
    <source>
        <strain evidence="3">UM2</strain>
    </source>
</reference>
<dbReference type="STRING" id="439228.SAMN06295920_102120"/>